<protein>
    <recommendedName>
        <fullName evidence="4">Sel1 repeat family protein</fullName>
    </recommendedName>
</protein>
<dbReference type="RefSeq" id="WP_370563981.1">
    <property type="nucleotide sequence ID" value="NZ_JBFWIB010000006.1"/>
</dbReference>
<proteinExistence type="predicted"/>
<name>A0ABV4HMN5_9GAMM</name>
<comment type="caution">
    <text evidence="2">The sequence shown here is derived from an EMBL/GenBank/DDBJ whole genome shotgun (WGS) entry which is preliminary data.</text>
</comment>
<sequence length="198" mass="21109">MRSLVLGLSVAALALPAAAQQQYEIDLSAIDPSLVLASAEDVMMRAPDRDIDRLYQAVHAASQSDSEAQTLCALFDPDADRSLFGLQQAANALGTTSRERFIEAVAAIAVNGSQGEPQPYDPAAAAHVLKQAGVSAMLLYDGFMVGMTATGNDPGSRTARCRSFRQIVEVLQDFSVADRAAATRYLLVEGLTRYGEEL</sequence>
<keyword evidence="1" id="KW-0732">Signal</keyword>
<organism evidence="2 3">
    <name type="scientific">Luteimonas salinilitoris</name>
    <dbReference type="NCBI Taxonomy" id="3237697"/>
    <lineage>
        <taxon>Bacteria</taxon>
        <taxon>Pseudomonadati</taxon>
        <taxon>Pseudomonadota</taxon>
        <taxon>Gammaproteobacteria</taxon>
        <taxon>Lysobacterales</taxon>
        <taxon>Lysobacteraceae</taxon>
        <taxon>Luteimonas</taxon>
    </lineage>
</organism>
<evidence type="ECO:0008006" key="4">
    <source>
        <dbReference type="Google" id="ProtNLM"/>
    </source>
</evidence>
<feature type="chain" id="PRO_5046554694" description="Sel1 repeat family protein" evidence="1">
    <location>
        <begin position="20"/>
        <end position="198"/>
    </location>
</feature>
<evidence type="ECO:0000313" key="2">
    <source>
        <dbReference type="EMBL" id="MEZ0473995.1"/>
    </source>
</evidence>
<feature type="signal peptide" evidence="1">
    <location>
        <begin position="1"/>
        <end position="19"/>
    </location>
</feature>
<gene>
    <name evidence="2" type="ORF">AB6713_05105</name>
</gene>
<keyword evidence="3" id="KW-1185">Reference proteome</keyword>
<evidence type="ECO:0000313" key="3">
    <source>
        <dbReference type="Proteomes" id="UP001566331"/>
    </source>
</evidence>
<evidence type="ECO:0000256" key="1">
    <source>
        <dbReference type="SAM" id="SignalP"/>
    </source>
</evidence>
<dbReference type="Proteomes" id="UP001566331">
    <property type="component" value="Unassembled WGS sequence"/>
</dbReference>
<reference evidence="2 3" key="1">
    <citation type="submission" date="2024-07" db="EMBL/GenBank/DDBJ databases">
        <title>Luteimonas salilacus sp. nov., isolated from the shore soil of Salt Lake in Tibet of China.</title>
        <authorList>
            <person name="Zhang X."/>
            <person name="Li A."/>
        </authorList>
    </citation>
    <scope>NUCLEOTIDE SEQUENCE [LARGE SCALE GENOMIC DNA]</scope>
    <source>
        <strain evidence="2 3">B3-2-R+30</strain>
    </source>
</reference>
<accession>A0ABV4HMN5</accession>
<dbReference type="EMBL" id="JBFWIC010000005">
    <property type="protein sequence ID" value="MEZ0473995.1"/>
    <property type="molecule type" value="Genomic_DNA"/>
</dbReference>